<evidence type="ECO:0000259" key="2">
    <source>
        <dbReference type="Pfam" id="PF00561"/>
    </source>
</evidence>
<dbReference type="InterPro" id="IPR000073">
    <property type="entry name" value="AB_hydrolase_1"/>
</dbReference>
<proteinExistence type="predicted"/>
<dbReference type="GO" id="GO:0016042">
    <property type="term" value="P:lipid catabolic process"/>
    <property type="evidence" value="ECO:0007669"/>
    <property type="project" value="InterPro"/>
</dbReference>
<dbReference type="Gene3D" id="3.40.50.1820">
    <property type="entry name" value="alpha/beta hydrolase"/>
    <property type="match status" value="1"/>
</dbReference>
<protein>
    <submittedName>
        <fullName evidence="3">Lipase</fullName>
    </submittedName>
</protein>
<keyword evidence="4" id="KW-1185">Reference proteome</keyword>
<feature type="domain" description="AB hydrolase-1" evidence="2">
    <location>
        <begin position="65"/>
        <end position="176"/>
    </location>
</feature>
<dbReference type="PANTHER" id="PTHR32015">
    <property type="entry name" value="FASTING INDUCED LIPASE"/>
    <property type="match status" value="1"/>
</dbReference>
<dbReference type="InterPro" id="IPR029058">
    <property type="entry name" value="AB_hydrolase_fold"/>
</dbReference>
<evidence type="ECO:0000313" key="4">
    <source>
        <dbReference type="Proteomes" id="UP000321424"/>
    </source>
</evidence>
<dbReference type="EMBL" id="BJXA01000015">
    <property type="protein sequence ID" value="GEM38343.1"/>
    <property type="molecule type" value="Genomic_DNA"/>
</dbReference>
<feature type="signal peptide" evidence="1">
    <location>
        <begin position="1"/>
        <end position="22"/>
    </location>
</feature>
<organism evidence="3 4">
    <name type="scientific">Nocardia ninae NBRC 108245</name>
    <dbReference type="NCBI Taxonomy" id="1210091"/>
    <lineage>
        <taxon>Bacteria</taxon>
        <taxon>Bacillati</taxon>
        <taxon>Actinomycetota</taxon>
        <taxon>Actinomycetes</taxon>
        <taxon>Mycobacteriales</taxon>
        <taxon>Nocardiaceae</taxon>
        <taxon>Nocardia</taxon>
    </lineage>
</organism>
<comment type="caution">
    <text evidence="3">The sequence shown here is derived from an EMBL/GenBank/DDBJ whole genome shotgun (WGS) entry which is preliminary data.</text>
</comment>
<dbReference type="RefSeq" id="WP_186818412.1">
    <property type="nucleotide sequence ID" value="NZ_BJXA01000015.1"/>
</dbReference>
<dbReference type="SUPFAM" id="SSF53474">
    <property type="entry name" value="alpha/beta-Hydrolases"/>
    <property type="match status" value="1"/>
</dbReference>
<evidence type="ECO:0000313" key="3">
    <source>
        <dbReference type="EMBL" id="GEM38343.1"/>
    </source>
</evidence>
<dbReference type="InterPro" id="IPR002918">
    <property type="entry name" value="Lipase_EstA/Esterase_EstB"/>
</dbReference>
<dbReference type="Proteomes" id="UP000321424">
    <property type="component" value="Unassembled WGS sequence"/>
</dbReference>
<accession>A0A511MCE6</accession>
<dbReference type="Pfam" id="PF00561">
    <property type="entry name" value="Abhydrolase_1"/>
    <property type="match status" value="1"/>
</dbReference>
<sequence>MSTVLVAGLIGVLGGVSVPAGAQPVAELPVVYSTLAAVAASVQQPGAAPAGANDWSCRSERHPDPVVLVHGTHANMMVNWNALSPLLKNNGYCVFALNYGGLRFGQIGGTADVRASAAELGDFVDRVLAATGAEKVDLVGHSQGGPLIRYYTGILDGAGKVHDVVALAPTYRGSSALGLDPWIAQMRSAAPELAAQLDALDAAAMQQFHSSQFITELDALPDTQPGLRYTTIVSRYDIVATPMHAQFRHGPDARNIVIQDVCANDYTDHLALAYDRNALREVLNALDPRSAVPPDCAVPTLPYLGG</sequence>
<dbReference type="AlphaFoldDB" id="A0A511MCE6"/>
<feature type="chain" id="PRO_5021747551" evidence="1">
    <location>
        <begin position="23"/>
        <end position="306"/>
    </location>
</feature>
<dbReference type="PANTHER" id="PTHR32015:SF1">
    <property type="entry name" value="LIPASE"/>
    <property type="match status" value="1"/>
</dbReference>
<keyword evidence="1" id="KW-0732">Signal</keyword>
<dbReference type="GO" id="GO:0016298">
    <property type="term" value="F:lipase activity"/>
    <property type="evidence" value="ECO:0007669"/>
    <property type="project" value="TreeGrafter"/>
</dbReference>
<evidence type="ECO:0000256" key="1">
    <source>
        <dbReference type="SAM" id="SignalP"/>
    </source>
</evidence>
<name>A0A511MCE6_9NOCA</name>
<reference evidence="3 4" key="1">
    <citation type="submission" date="2019-07" db="EMBL/GenBank/DDBJ databases">
        <title>Whole genome shotgun sequence of Nocardia ninae NBRC 108245.</title>
        <authorList>
            <person name="Hosoyama A."/>
            <person name="Uohara A."/>
            <person name="Ohji S."/>
            <person name="Ichikawa N."/>
        </authorList>
    </citation>
    <scope>NUCLEOTIDE SEQUENCE [LARGE SCALE GENOMIC DNA]</scope>
    <source>
        <strain evidence="3 4">NBRC 108245</strain>
    </source>
</reference>
<gene>
    <name evidence="3" type="ORF">NN4_28620</name>
</gene>